<reference evidence="3" key="1">
    <citation type="submission" date="2018-07" db="EMBL/GenBank/DDBJ databases">
        <authorList>
            <person name="Kim H."/>
        </authorList>
    </citation>
    <scope>NUCLEOTIDE SEQUENCE [LARGE SCALE GENOMIC DNA]</scope>
    <source>
        <strain evidence="3">F02</strain>
    </source>
</reference>
<protein>
    <submittedName>
        <fullName evidence="2">Putative DNA endonuclease SmrA</fullName>
        <ecNumber evidence="2">3.1.-.-</ecNumber>
    </submittedName>
</protein>
<dbReference type="PROSITE" id="PS50828">
    <property type="entry name" value="SMR"/>
    <property type="match status" value="1"/>
</dbReference>
<evidence type="ECO:0000313" key="3">
    <source>
        <dbReference type="Proteomes" id="UP000252182"/>
    </source>
</evidence>
<dbReference type="KEGG" id="hyf:DTO96_102090"/>
<dbReference type="SMART" id="SM00463">
    <property type="entry name" value="SMR"/>
    <property type="match status" value="1"/>
</dbReference>
<dbReference type="InterPro" id="IPR002625">
    <property type="entry name" value="Smr_dom"/>
</dbReference>
<proteinExistence type="predicted"/>
<dbReference type="GO" id="GO:0016787">
    <property type="term" value="F:hydrolase activity"/>
    <property type="evidence" value="ECO:0007669"/>
    <property type="project" value="UniProtKB-KW"/>
</dbReference>
<sequence length="219" mass="24329">MKAKSYGLADLTQLQKALKHEAKAREVEQLAQKTQAAAQNQMTNEFKMAVKQVTPLKSKNHFIHPPRDLKLPDIKPAMVTKKPHKDKLSDGFDARHLRDDELGTYVRKGIPESLLKKLQKGDWPIDLRMDLHGKTSEEARIATSAFLYRAQSEQARVVSIIHGQGFGSQTGHAVLKQSVRNWLVQNDSVLAFCAAPANAGGHGAVLVLMHRTADAIQRT</sequence>
<name>A0A345DDA2_9BURK</name>
<dbReference type="Gene3D" id="3.30.1370.110">
    <property type="match status" value="1"/>
</dbReference>
<dbReference type="GO" id="GO:0004519">
    <property type="term" value="F:endonuclease activity"/>
    <property type="evidence" value="ECO:0007669"/>
    <property type="project" value="UniProtKB-KW"/>
</dbReference>
<feature type="domain" description="Smr" evidence="1">
    <location>
        <begin position="129"/>
        <end position="210"/>
    </location>
</feature>
<dbReference type="AlphaFoldDB" id="A0A345DDA2"/>
<dbReference type="PANTHER" id="PTHR35562">
    <property type="entry name" value="DNA ENDONUCLEASE SMRA-RELATED"/>
    <property type="match status" value="1"/>
</dbReference>
<dbReference type="InterPro" id="IPR036063">
    <property type="entry name" value="Smr_dom_sf"/>
</dbReference>
<dbReference type="OrthoDB" id="9808881at2"/>
<dbReference type="EC" id="3.1.-.-" evidence="2"/>
<dbReference type="PANTHER" id="PTHR35562:SF2">
    <property type="entry name" value="DNA ENDONUCLEASE SMRA-RELATED"/>
    <property type="match status" value="1"/>
</dbReference>
<dbReference type="RefSeq" id="WP_114563427.1">
    <property type="nucleotide sequence ID" value="NZ_CP031124.1"/>
</dbReference>
<organism evidence="2 3">
    <name type="scientific">Ephemeroptericola cinctiostellae</name>
    <dbReference type="NCBI Taxonomy" id="2268024"/>
    <lineage>
        <taxon>Bacteria</taxon>
        <taxon>Pseudomonadati</taxon>
        <taxon>Pseudomonadota</taxon>
        <taxon>Betaproteobacteria</taxon>
        <taxon>Burkholderiales</taxon>
        <taxon>Burkholderiaceae</taxon>
        <taxon>Ephemeroptericola</taxon>
    </lineage>
</organism>
<accession>A0A345DDA2</accession>
<keyword evidence="2" id="KW-0540">Nuclease</keyword>
<dbReference type="Proteomes" id="UP000252182">
    <property type="component" value="Chromosome"/>
</dbReference>
<gene>
    <name evidence="2" type="primary">smrA</name>
    <name evidence="2" type="ORF">DTO96_102090</name>
</gene>
<dbReference type="SUPFAM" id="SSF160443">
    <property type="entry name" value="SMR domain-like"/>
    <property type="match status" value="1"/>
</dbReference>
<evidence type="ECO:0000313" key="2">
    <source>
        <dbReference type="EMBL" id="AXF86340.1"/>
    </source>
</evidence>
<evidence type="ECO:0000259" key="1">
    <source>
        <dbReference type="PROSITE" id="PS50828"/>
    </source>
</evidence>
<keyword evidence="3" id="KW-1185">Reference proteome</keyword>
<keyword evidence="2" id="KW-0255">Endonuclease</keyword>
<dbReference type="EMBL" id="CP031124">
    <property type="protein sequence ID" value="AXF86340.1"/>
    <property type="molecule type" value="Genomic_DNA"/>
</dbReference>
<dbReference type="Pfam" id="PF01713">
    <property type="entry name" value="Smr"/>
    <property type="match status" value="1"/>
</dbReference>
<keyword evidence="2" id="KW-0378">Hydrolase</keyword>